<sequence length="455" mass="50855">MMMKKFLTSMLFVSIILNTGCKKFLEEKSNQRLMIPENLSQLQTILDNFNTMNNNYSSAAEVSTDDFFLTNNDYQALEYDQDRGTYSWASNNLFLPGDQGNGWSWTYSSVYASNSVMERLALIARTPANAATWDNIKAQALIFKAARLLDAAGTWTNAYDPATAANDLGLPLPVSTNFNEKQTRATLEDTYQAVIRYLREGIATAANQPLSTFRPGKAAGYGLLARTYLNKGEFAQARIYADSCLRLQNQLIDYNALDPSAEYPISATNPETIFSTIFSVTASLLFNTPKISPTLLNSYEANDLRRTLFFRDNGDGTFSFKGNYTGEFSLLCGVATDEMYLIRAEAAIRANDIQEGLNDLNTLLAARYRRGTFTSLANLTQQAALARVLLERRKELLFRGLRWTDIKRLNKLGANITLTRNINGQQYTLPPNSPRFALPLPEDVISLSGMTQNPQ</sequence>
<dbReference type="SUPFAM" id="SSF48452">
    <property type="entry name" value="TPR-like"/>
    <property type="match status" value="1"/>
</dbReference>
<protein>
    <recommendedName>
        <fullName evidence="10">RagB/SusD family nutrient uptake outer membrane protein</fullName>
    </recommendedName>
</protein>
<accession>A0ABU3GWX3</accession>
<dbReference type="InterPro" id="IPR011990">
    <property type="entry name" value="TPR-like_helical_dom_sf"/>
</dbReference>
<dbReference type="InterPro" id="IPR033985">
    <property type="entry name" value="SusD-like_N"/>
</dbReference>
<evidence type="ECO:0000256" key="4">
    <source>
        <dbReference type="ARBA" id="ARBA00023136"/>
    </source>
</evidence>
<reference evidence="9" key="1">
    <citation type="submission" date="2023-07" db="EMBL/GenBank/DDBJ databases">
        <title>Functional and genomic diversity of the sorghum phyllosphere microbiome.</title>
        <authorList>
            <person name="Shade A."/>
        </authorList>
    </citation>
    <scope>NUCLEOTIDE SEQUENCE [LARGE SCALE GENOMIC DNA]</scope>
    <source>
        <strain evidence="9">SORGH_AS_0422</strain>
    </source>
</reference>
<evidence type="ECO:0000256" key="1">
    <source>
        <dbReference type="ARBA" id="ARBA00004442"/>
    </source>
</evidence>
<dbReference type="EMBL" id="JAVLVU010000001">
    <property type="protein sequence ID" value="MDT3404253.1"/>
    <property type="molecule type" value="Genomic_DNA"/>
</dbReference>
<dbReference type="Proteomes" id="UP001258315">
    <property type="component" value="Unassembled WGS sequence"/>
</dbReference>
<keyword evidence="4" id="KW-0472">Membrane</keyword>
<feature type="domain" description="SusD-like N-terminal" evidence="7">
    <location>
        <begin position="23"/>
        <end position="229"/>
    </location>
</feature>
<dbReference type="Pfam" id="PF14322">
    <property type="entry name" value="SusD-like_3"/>
    <property type="match status" value="1"/>
</dbReference>
<feature type="domain" description="RagB/SusD" evidence="6">
    <location>
        <begin position="338"/>
        <end position="454"/>
    </location>
</feature>
<keyword evidence="3" id="KW-0732">Signal</keyword>
<keyword evidence="9" id="KW-1185">Reference proteome</keyword>
<evidence type="ECO:0000313" key="8">
    <source>
        <dbReference type="EMBL" id="MDT3404253.1"/>
    </source>
</evidence>
<evidence type="ECO:0000256" key="2">
    <source>
        <dbReference type="ARBA" id="ARBA00006275"/>
    </source>
</evidence>
<dbReference type="Pfam" id="PF07980">
    <property type="entry name" value="SusD_RagB"/>
    <property type="match status" value="1"/>
</dbReference>
<dbReference type="RefSeq" id="WP_311951589.1">
    <property type="nucleotide sequence ID" value="NZ_JAVLVU010000001.1"/>
</dbReference>
<evidence type="ECO:0000256" key="3">
    <source>
        <dbReference type="ARBA" id="ARBA00022729"/>
    </source>
</evidence>
<organism evidence="8 9">
    <name type="scientific">Mucilaginibacter terrae</name>
    <dbReference type="NCBI Taxonomy" id="1955052"/>
    <lineage>
        <taxon>Bacteria</taxon>
        <taxon>Pseudomonadati</taxon>
        <taxon>Bacteroidota</taxon>
        <taxon>Sphingobacteriia</taxon>
        <taxon>Sphingobacteriales</taxon>
        <taxon>Sphingobacteriaceae</taxon>
        <taxon>Mucilaginibacter</taxon>
    </lineage>
</organism>
<evidence type="ECO:0000259" key="7">
    <source>
        <dbReference type="Pfam" id="PF14322"/>
    </source>
</evidence>
<dbReference type="InterPro" id="IPR012944">
    <property type="entry name" value="SusD_RagB_dom"/>
</dbReference>
<comment type="similarity">
    <text evidence="2">Belongs to the SusD family.</text>
</comment>
<evidence type="ECO:0000313" key="9">
    <source>
        <dbReference type="Proteomes" id="UP001258315"/>
    </source>
</evidence>
<evidence type="ECO:0008006" key="10">
    <source>
        <dbReference type="Google" id="ProtNLM"/>
    </source>
</evidence>
<dbReference type="Gene3D" id="1.25.40.390">
    <property type="match status" value="1"/>
</dbReference>
<comment type="caution">
    <text evidence="8">The sequence shown here is derived from an EMBL/GenBank/DDBJ whole genome shotgun (WGS) entry which is preliminary data.</text>
</comment>
<evidence type="ECO:0000259" key="6">
    <source>
        <dbReference type="Pfam" id="PF07980"/>
    </source>
</evidence>
<proteinExistence type="inferred from homology"/>
<gene>
    <name evidence="8" type="ORF">QE417_003325</name>
</gene>
<keyword evidence="5" id="KW-0998">Cell outer membrane</keyword>
<name>A0ABU3GWX3_9SPHI</name>
<comment type="subcellular location">
    <subcellularLocation>
        <location evidence="1">Cell outer membrane</location>
    </subcellularLocation>
</comment>
<evidence type="ECO:0000256" key="5">
    <source>
        <dbReference type="ARBA" id="ARBA00023237"/>
    </source>
</evidence>